<dbReference type="AlphaFoldDB" id="M3AS26"/>
<dbReference type="GeneID" id="27904321"/>
<keyword evidence="2" id="KW-1185">Reference proteome</keyword>
<dbReference type="HOGENOM" id="CLU_2514073_0_0_1"/>
<name>M3AS26_SPHMS</name>
<dbReference type="RefSeq" id="XP_016756435.1">
    <property type="nucleotide sequence ID" value="XM_016907184.1"/>
</dbReference>
<reference evidence="1 2" key="1">
    <citation type="journal article" date="2012" name="PLoS Pathog.">
        <title>Diverse lifestyles and strategies of plant pathogenesis encoded in the genomes of eighteen Dothideomycetes fungi.</title>
        <authorList>
            <person name="Ohm R.A."/>
            <person name="Feau N."/>
            <person name="Henrissat B."/>
            <person name="Schoch C.L."/>
            <person name="Horwitz B.A."/>
            <person name="Barry K.W."/>
            <person name="Condon B.J."/>
            <person name="Copeland A.C."/>
            <person name="Dhillon B."/>
            <person name="Glaser F."/>
            <person name="Hesse C.N."/>
            <person name="Kosti I."/>
            <person name="LaButti K."/>
            <person name="Lindquist E.A."/>
            <person name="Lucas S."/>
            <person name="Salamov A.A."/>
            <person name="Bradshaw R.E."/>
            <person name="Ciuffetti L."/>
            <person name="Hamelin R.C."/>
            <person name="Kema G.H.J."/>
            <person name="Lawrence C."/>
            <person name="Scott J.A."/>
            <person name="Spatafora J.W."/>
            <person name="Turgeon B.G."/>
            <person name="de Wit P.J.G.M."/>
            <person name="Zhong S."/>
            <person name="Goodwin S.B."/>
            <person name="Grigoriev I.V."/>
        </authorList>
    </citation>
    <scope>NUCLEOTIDE SEQUENCE [LARGE SCALE GENOMIC DNA]</scope>
    <source>
        <strain evidence="1 2">SO2202</strain>
    </source>
</reference>
<protein>
    <submittedName>
        <fullName evidence="1">Uncharacterized protein</fullName>
    </submittedName>
</protein>
<proteinExistence type="predicted"/>
<gene>
    <name evidence="1" type="ORF">SEPMUDRAFT_152007</name>
</gene>
<accession>M3AS26</accession>
<evidence type="ECO:0000313" key="2">
    <source>
        <dbReference type="Proteomes" id="UP000016931"/>
    </source>
</evidence>
<organism evidence="1 2">
    <name type="scientific">Sphaerulina musiva (strain SO2202)</name>
    <name type="common">Poplar stem canker fungus</name>
    <name type="synonym">Septoria musiva</name>
    <dbReference type="NCBI Taxonomy" id="692275"/>
    <lineage>
        <taxon>Eukaryota</taxon>
        <taxon>Fungi</taxon>
        <taxon>Dikarya</taxon>
        <taxon>Ascomycota</taxon>
        <taxon>Pezizomycotina</taxon>
        <taxon>Dothideomycetes</taxon>
        <taxon>Dothideomycetidae</taxon>
        <taxon>Mycosphaerellales</taxon>
        <taxon>Mycosphaerellaceae</taxon>
        <taxon>Sphaerulina</taxon>
    </lineage>
</organism>
<dbReference type="EMBL" id="KB456271">
    <property type="protein sequence ID" value="EMF08314.1"/>
    <property type="molecule type" value="Genomic_DNA"/>
</dbReference>
<evidence type="ECO:0000313" key="1">
    <source>
        <dbReference type="EMBL" id="EMF08314.1"/>
    </source>
</evidence>
<dbReference type="Proteomes" id="UP000016931">
    <property type="component" value="Unassembled WGS sequence"/>
</dbReference>
<sequence length="85" mass="9624">MRNLQEGVGVGLGKLTKYLRYLREGVWELLVPSLASVGKRYGFDDKFADISLDLPLPYSTDDYSQFWQWLSSLGLISNNGVYSSK</sequence>